<dbReference type="EMBL" id="BAABEX010000024">
    <property type="protein sequence ID" value="GAA4426223.1"/>
    <property type="molecule type" value="Genomic_DNA"/>
</dbReference>
<name>A0ABP8LCY1_9BURK</name>
<organism evidence="3 4">
    <name type="scientific">Acidovorax lacteus</name>
    <dbReference type="NCBI Taxonomy" id="1924988"/>
    <lineage>
        <taxon>Bacteria</taxon>
        <taxon>Pseudomonadati</taxon>
        <taxon>Pseudomonadota</taxon>
        <taxon>Betaproteobacteria</taxon>
        <taxon>Burkholderiales</taxon>
        <taxon>Comamonadaceae</taxon>
        <taxon>Acidovorax</taxon>
    </lineage>
</organism>
<dbReference type="SMART" id="SM00060">
    <property type="entry name" value="FN3"/>
    <property type="match status" value="2"/>
</dbReference>
<dbReference type="PANTHER" id="PTHR34720:SF9">
    <property type="entry name" value="BLR4714 PROTEIN"/>
    <property type="match status" value="1"/>
</dbReference>
<accession>A0ABP8LCY1</accession>
<comment type="caution">
    <text evidence="3">The sequence shown here is derived from an EMBL/GenBank/DDBJ whole genome shotgun (WGS) entry which is preliminary data.</text>
</comment>
<dbReference type="InterPro" id="IPR036116">
    <property type="entry name" value="FN3_sf"/>
</dbReference>
<feature type="region of interest" description="Disordered" evidence="1">
    <location>
        <begin position="675"/>
        <end position="694"/>
    </location>
</feature>
<reference evidence="4" key="1">
    <citation type="journal article" date="2019" name="Int. J. Syst. Evol. Microbiol.">
        <title>The Global Catalogue of Microorganisms (GCM) 10K type strain sequencing project: providing services to taxonomists for standard genome sequencing and annotation.</title>
        <authorList>
            <consortium name="The Broad Institute Genomics Platform"/>
            <consortium name="The Broad Institute Genome Sequencing Center for Infectious Disease"/>
            <person name="Wu L."/>
            <person name="Ma J."/>
        </authorList>
    </citation>
    <scope>NUCLEOTIDE SEQUENCE [LARGE SCALE GENOMIC DNA]</scope>
    <source>
        <strain evidence="4">JCM 31890</strain>
    </source>
</reference>
<feature type="domain" description="Fibronectin type-III" evidence="2">
    <location>
        <begin position="427"/>
        <end position="516"/>
    </location>
</feature>
<dbReference type="PANTHER" id="PTHR34720">
    <property type="entry name" value="MICROCYSTIN DEPENDENT PROTEIN"/>
    <property type="match status" value="1"/>
</dbReference>
<dbReference type="Gene3D" id="2.60.40.1080">
    <property type="match status" value="1"/>
</dbReference>
<evidence type="ECO:0000259" key="2">
    <source>
        <dbReference type="PROSITE" id="PS50853"/>
    </source>
</evidence>
<evidence type="ECO:0000313" key="4">
    <source>
        <dbReference type="Proteomes" id="UP001501788"/>
    </source>
</evidence>
<protein>
    <recommendedName>
        <fullName evidence="2">Fibronectin type-III domain-containing protein</fullName>
    </recommendedName>
</protein>
<dbReference type="InterPro" id="IPR003961">
    <property type="entry name" value="FN3_dom"/>
</dbReference>
<dbReference type="InterPro" id="IPR053784">
    <property type="entry name" value="Choice_anch_U_dom"/>
</dbReference>
<dbReference type="InterPro" id="IPR008964">
    <property type="entry name" value="Invasin/intimin_cell_adhesion"/>
</dbReference>
<keyword evidence="4" id="KW-1185">Reference proteome</keyword>
<dbReference type="NCBIfam" id="NF041766">
    <property type="entry name" value="choice_anch_U"/>
    <property type="match status" value="1"/>
</dbReference>
<dbReference type="Proteomes" id="UP001501788">
    <property type="component" value="Unassembled WGS sequence"/>
</dbReference>
<evidence type="ECO:0000313" key="3">
    <source>
        <dbReference type="EMBL" id="GAA4426223.1"/>
    </source>
</evidence>
<dbReference type="SUPFAM" id="SSF49265">
    <property type="entry name" value="Fibronectin type III"/>
    <property type="match status" value="1"/>
</dbReference>
<dbReference type="SUPFAM" id="SSF49373">
    <property type="entry name" value="Invasin/intimin cell-adhesion fragments"/>
    <property type="match status" value="1"/>
</dbReference>
<dbReference type="CDD" id="cd00063">
    <property type="entry name" value="FN3"/>
    <property type="match status" value="2"/>
</dbReference>
<feature type="domain" description="Fibronectin type-III" evidence="2">
    <location>
        <begin position="602"/>
        <end position="692"/>
    </location>
</feature>
<feature type="compositionally biased region" description="Polar residues" evidence="1">
    <location>
        <begin position="682"/>
        <end position="694"/>
    </location>
</feature>
<evidence type="ECO:0000256" key="1">
    <source>
        <dbReference type="SAM" id="MobiDB-lite"/>
    </source>
</evidence>
<sequence>MALSALPGRAAAVISETFDATFLPDGARSVGDPGASRTLGDWTLFVLAASEGIDPNSTVHVTNQSSDTLLANDVSDKAVLLDGYTPGGPGIAAAVVKSASGEKFSLTSIAVDNRSAGAQGYRLKGYRDGAEVAGASLDFSFPQNGATRGMVLTVSGPAWQFLDELRISHQNGSTDISLAIDDILVGPAVPPDTVAPALVGVGSAAANGLYKIGDVISISVSFDETVIVSGVPQLTLETGAVDRVVNYSGGSGTSTLTFDYTVQPGDAAADLDYVASQSLSLNGGSIRDAANNDAIVTLPSPGSAGSLSANRNLMIDGVYPAVTSTAPMGGATPTDTSVDFSVNFSESVTHISTDDFMVATTGSASGTITAVSAASGSSVTVTVSAISGSGTIKLNLRAFTNIADAAGNSGPFAYSTGTSHAVALLNPPGAPAIGLATAGDAEATVSFTPPASDGGAAIIGYIVTANPGGATQTGPSSPLTVVGLTNGLAYTLTVRAINSEGAGPASAASNSVIPAAPQTITFPQPVTQTFGANPDISLGVSSTSGLTVTFTSSTTVVCSVTAYGRLNFNRAGTCTINADQSGDSSFLPAPRVSRSFEVMAVVPREPTAVMAVAGSNQVSVSFAPPVSSGGASITHYTVTPSPLHVPPVSGTQSPVVLSGLTNGVTYTFTVSARNDAGDGPASSASNAVTPKSTQDISFANPGPQNFGTNPTLTAASDAGLPVTFSSETPSVCTITGAGVLTFHTAGTCSIHADQAGNAEYLAAPQVTRSFVVAGLLAVSGSVPGMAGAGTATLSGGGAACTLVAGGARFMTPASLPGGRAAPHGGFEFRAAGCLGSVTLTLSYPDPLPVGVAFWKWGPASPGAASSWFAWTGATLSSDRRTVSYTITDNGVGDADSAVGAISDPFVPALAGADAVAAIPVDAPWALVGLSVLLGWMGLRRATVLRAR</sequence>
<dbReference type="PROSITE" id="PS50853">
    <property type="entry name" value="FN3"/>
    <property type="match status" value="2"/>
</dbReference>
<dbReference type="Pfam" id="PF00041">
    <property type="entry name" value="fn3"/>
    <property type="match status" value="2"/>
</dbReference>
<gene>
    <name evidence="3" type="ORF">GCM10023090_21900</name>
</gene>
<dbReference type="Gene3D" id="2.60.40.10">
    <property type="entry name" value="Immunoglobulins"/>
    <property type="match status" value="2"/>
</dbReference>
<proteinExistence type="predicted"/>
<dbReference type="InterPro" id="IPR013783">
    <property type="entry name" value="Ig-like_fold"/>
</dbReference>